<accession>A0A948WBQ8</accession>
<dbReference type="InterPro" id="IPR039426">
    <property type="entry name" value="TonB-dep_rcpt-like"/>
</dbReference>
<feature type="domain" description="TonB-dependent receptor plug" evidence="13">
    <location>
        <begin position="51"/>
        <end position="158"/>
    </location>
</feature>
<dbReference type="PROSITE" id="PS52016">
    <property type="entry name" value="TONB_DEPENDENT_REC_3"/>
    <property type="match status" value="1"/>
</dbReference>
<evidence type="ECO:0000256" key="1">
    <source>
        <dbReference type="ARBA" id="ARBA00004571"/>
    </source>
</evidence>
<evidence type="ECO:0000256" key="8">
    <source>
        <dbReference type="ARBA" id="ARBA00023170"/>
    </source>
</evidence>
<comment type="similarity">
    <text evidence="10 11">Belongs to the TonB-dependent receptor family.</text>
</comment>
<comment type="caution">
    <text evidence="14">The sequence shown here is derived from an EMBL/GenBank/DDBJ whole genome shotgun (WGS) entry which is preliminary data.</text>
</comment>
<dbReference type="AlphaFoldDB" id="A0A948WBQ8"/>
<dbReference type="GO" id="GO:0015344">
    <property type="term" value="F:siderophore uptake transmembrane transporter activity"/>
    <property type="evidence" value="ECO:0007669"/>
    <property type="project" value="TreeGrafter"/>
</dbReference>
<gene>
    <name evidence="14" type="ORF">KJ970_04685</name>
</gene>
<evidence type="ECO:0000256" key="10">
    <source>
        <dbReference type="PROSITE-ProRule" id="PRU01360"/>
    </source>
</evidence>
<sequence>MRAPSFIRFIVVGMLILPVEGLCGDPAGLESLLFQEIPSVFTASKTDQEIERATAVVTVITDEDIQRWGARTLYEVLKRVPGFFPSSQATWTLTGSRGLTSDGNDHVLLLIDGHVQNSIIGQGYQQQDMLPILQKVKKIEIVRGPGSVLWGSSAVMGVINIITKDGDGGEESDHTSVAYGARDGMLNANFIRTLGSPGGELSGIVSLSYWESKGYNRPDKSGDGTAWDSAEADNVEGNVEFPWGRIGDWPPIDQHKDGWEIYSKIKVGTAHEFLARVAESRVVYPWDTWMNNPGSELTMRKTYLSYKHNKHVNEKVSINSTIYGDILLQNRFPSYAELFRSGEGDNRDHMQDQSNEERAFGAEFAATLNFTNSNRAIAGLKAVRVMVGPNRDSRFDIAENTPTSTDYPYIGVESGYDNTLAAYFEDTWDFNNRRTTAFLGSRLEYNDFREEKAVLLPRGGLIHSLTDNLTMKYVYNSGYLRPNAVYSKTSGIIVDENRGPNQDILLVDKSERIQNHEVQIYLKDRRNYAGINLFYMMIDNYISFDANNLPQGYKNLGEAVSTGFELEARRQLGERWNLYGNYSYVKAELDNSQHQGALTNDKNQTLNYPRHMYNLGCSWVNRGNNTLNLNLNGWRDMYIVKPLNSEGSGGEFGYLAGEMYFDVDYRFNRLFHSSLELSIFCMNMFDNTDEIGMIVNNGVWYPRGRNIGLSLGYYW</sequence>
<dbReference type="InterPro" id="IPR036942">
    <property type="entry name" value="Beta-barrel_TonB_sf"/>
</dbReference>
<evidence type="ECO:0000259" key="12">
    <source>
        <dbReference type="Pfam" id="PF00593"/>
    </source>
</evidence>
<dbReference type="Pfam" id="PF07715">
    <property type="entry name" value="Plug"/>
    <property type="match status" value="1"/>
</dbReference>
<evidence type="ECO:0000256" key="11">
    <source>
        <dbReference type="RuleBase" id="RU003357"/>
    </source>
</evidence>
<keyword evidence="5" id="KW-0732">Signal</keyword>
<evidence type="ECO:0000313" key="14">
    <source>
        <dbReference type="EMBL" id="MBU2690203.1"/>
    </source>
</evidence>
<evidence type="ECO:0000256" key="7">
    <source>
        <dbReference type="ARBA" id="ARBA00023136"/>
    </source>
</evidence>
<feature type="domain" description="TonB-dependent receptor-like beta-barrel" evidence="12">
    <location>
        <begin position="285"/>
        <end position="662"/>
    </location>
</feature>
<dbReference type="GO" id="GO:0009279">
    <property type="term" value="C:cell outer membrane"/>
    <property type="evidence" value="ECO:0007669"/>
    <property type="project" value="UniProtKB-SubCell"/>
</dbReference>
<dbReference type="Pfam" id="PF00593">
    <property type="entry name" value="TonB_dep_Rec_b-barrel"/>
    <property type="match status" value="1"/>
</dbReference>
<evidence type="ECO:0000256" key="4">
    <source>
        <dbReference type="ARBA" id="ARBA00022692"/>
    </source>
</evidence>
<dbReference type="Gene3D" id="2.170.130.10">
    <property type="entry name" value="TonB-dependent receptor, plug domain"/>
    <property type="match status" value="1"/>
</dbReference>
<dbReference type="Proteomes" id="UP000777784">
    <property type="component" value="Unassembled WGS sequence"/>
</dbReference>
<keyword evidence="8 14" id="KW-0675">Receptor</keyword>
<dbReference type="InterPro" id="IPR000531">
    <property type="entry name" value="Beta-barrel_TonB"/>
</dbReference>
<name>A0A948WBQ8_UNCEI</name>
<dbReference type="InterPro" id="IPR012910">
    <property type="entry name" value="Plug_dom"/>
</dbReference>
<dbReference type="EMBL" id="JAHJDP010000023">
    <property type="protein sequence ID" value="MBU2690203.1"/>
    <property type="molecule type" value="Genomic_DNA"/>
</dbReference>
<dbReference type="InterPro" id="IPR037066">
    <property type="entry name" value="Plug_dom_sf"/>
</dbReference>
<reference evidence="14" key="1">
    <citation type="submission" date="2021-05" db="EMBL/GenBank/DDBJ databases">
        <title>Energy efficiency and biological interactions define the core microbiome of deep oligotrophic groundwater.</title>
        <authorList>
            <person name="Mehrshad M."/>
            <person name="Lopez-Fernandez M."/>
            <person name="Bell E."/>
            <person name="Bernier-Latmani R."/>
            <person name="Bertilsson S."/>
            <person name="Dopson M."/>
        </authorList>
    </citation>
    <scope>NUCLEOTIDE SEQUENCE</scope>
    <source>
        <strain evidence="14">Modern_marine.mb.64</strain>
    </source>
</reference>
<evidence type="ECO:0000256" key="3">
    <source>
        <dbReference type="ARBA" id="ARBA00022452"/>
    </source>
</evidence>
<organism evidence="14 15">
    <name type="scientific">Eiseniibacteriota bacterium</name>
    <dbReference type="NCBI Taxonomy" id="2212470"/>
    <lineage>
        <taxon>Bacteria</taxon>
        <taxon>Candidatus Eiseniibacteriota</taxon>
    </lineage>
</organism>
<proteinExistence type="inferred from homology"/>
<evidence type="ECO:0000256" key="5">
    <source>
        <dbReference type="ARBA" id="ARBA00022729"/>
    </source>
</evidence>
<evidence type="ECO:0000256" key="9">
    <source>
        <dbReference type="ARBA" id="ARBA00023237"/>
    </source>
</evidence>
<keyword evidence="3 10" id="KW-1134">Transmembrane beta strand</keyword>
<keyword evidence="4 10" id="KW-0812">Transmembrane</keyword>
<keyword evidence="2 10" id="KW-0813">Transport</keyword>
<keyword evidence="6 11" id="KW-0798">TonB box</keyword>
<keyword evidence="7 10" id="KW-0472">Membrane</keyword>
<dbReference type="PANTHER" id="PTHR30069:SF29">
    <property type="entry name" value="HEMOGLOBIN AND HEMOGLOBIN-HAPTOGLOBIN-BINDING PROTEIN 1-RELATED"/>
    <property type="match status" value="1"/>
</dbReference>
<dbReference type="SUPFAM" id="SSF56935">
    <property type="entry name" value="Porins"/>
    <property type="match status" value="1"/>
</dbReference>
<evidence type="ECO:0000256" key="6">
    <source>
        <dbReference type="ARBA" id="ARBA00023077"/>
    </source>
</evidence>
<dbReference type="Gene3D" id="2.40.170.20">
    <property type="entry name" value="TonB-dependent receptor, beta-barrel domain"/>
    <property type="match status" value="1"/>
</dbReference>
<dbReference type="GO" id="GO:0044718">
    <property type="term" value="P:siderophore transmembrane transport"/>
    <property type="evidence" value="ECO:0007669"/>
    <property type="project" value="TreeGrafter"/>
</dbReference>
<dbReference type="PANTHER" id="PTHR30069">
    <property type="entry name" value="TONB-DEPENDENT OUTER MEMBRANE RECEPTOR"/>
    <property type="match status" value="1"/>
</dbReference>
<evidence type="ECO:0000259" key="13">
    <source>
        <dbReference type="Pfam" id="PF07715"/>
    </source>
</evidence>
<protein>
    <submittedName>
        <fullName evidence="14">TonB-dependent receptor</fullName>
    </submittedName>
</protein>
<comment type="subcellular location">
    <subcellularLocation>
        <location evidence="1 10">Cell outer membrane</location>
        <topology evidence="1 10">Multi-pass membrane protein</topology>
    </subcellularLocation>
</comment>
<evidence type="ECO:0000313" key="15">
    <source>
        <dbReference type="Proteomes" id="UP000777784"/>
    </source>
</evidence>
<evidence type="ECO:0000256" key="2">
    <source>
        <dbReference type="ARBA" id="ARBA00022448"/>
    </source>
</evidence>
<keyword evidence="9 10" id="KW-0998">Cell outer membrane</keyword>